<gene>
    <name evidence="5" type="ORF">BCAL_1589</name>
</gene>
<dbReference type="EMBL" id="JGYS01000009">
    <property type="protein sequence ID" value="KFI54198.1"/>
    <property type="molecule type" value="Genomic_DNA"/>
</dbReference>
<evidence type="ECO:0000259" key="4">
    <source>
        <dbReference type="PROSITE" id="PS50110"/>
    </source>
</evidence>
<dbReference type="InterPro" id="IPR001789">
    <property type="entry name" value="Sig_transdc_resp-reg_receiver"/>
</dbReference>
<dbReference type="Proteomes" id="UP000029072">
    <property type="component" value="Unassembled WGS sequence"/>
</dbReference>
<dbReference type="GO" id="GO:0003677">
    <property type="term" value="F:DNA binding"/>
    <property type="evidence" value="ECO:0007669"/>
    <property type="project" value="UniProtKB-KW"/>
</dbReference>
<dbReference type="Gene3D" id="3.40.50.2300">
    <property type="match status" value="1"/>
</dbReference>
<organism evidence="5 6">
    <name type="scientific">Bifidobacterium callitrichos DSM 23973</name>
    <dbReference type="NCBI Taxonomy" id="1437609"/>
    <lineage>
        <taxon>Bacteria</taxon>
        <taxon>Bacillati</taxon>
        <taxon>Actinomycetota</taxon>
        <taxon>Actinomycetes</taxon>
        <taxon>Bifidobacteriales</taxon>
        <taxon>Bifidobacteriaceae</taxon>
        <taxon>Bifidobacterium</taxon>
    </lineage>
</organism>
<dbReference type="SMART" id="SM00448">
    <property type="entry name" value="REC"/>
    <property type="match status" value="1"/>
</dbReference>
<comment type="caution">
    <text evidence="5">The sequence shown here is derived from an EMBL/GenBank/DDBJ whole genome shotgun (WGS) entry which is preliminary data.</text>
</comment>
<keyword evidence="1" id="KW-0238">DNA-binding</keyword>
<dbReference type="PRINTS" id="PR00038">
    <property type="entry name" value="HTHLUXR"/>
</dbReference>
<dbReference type="InterPro" id="IPR039420">
    <property type="entry name" value="WalR-like"/>
</dbReference>
<dbReference type="GO" id="GO:0000160">
    <property type="term" value="P:phosphorelay signal transduction system"/>
    <property type="evidence" value="ECO:0007669"/>
    <property type="project" value="InterPro"/>
</dbReference>
<sequence length="213" mass="23882">MAKSFSVGIVDNDERSLHSLREILTDLIDELGVKWMVTSGEDAEPLCLESKSRPDMLLVDMSLNGMQGPVLCRRIREKIDVMPILAMTAFPVERYAIKAANSGAQGICSKNSEADLVNSINIIKREGVRGAGFDTVCHAHERLVEERQRNANSLTFKEMEVMDYASEGMLDEEVAHKMNIAVSTVRKHMQNAKNKLGAKNRFQALWMWINGED</sequence>
<feature type="modified residue" description="4-aspartylphosphate" evidence="2">
    <location>
        <position position="60"/>
    </location>
</feature>
<evidence type="ECO:0000259" key="3">
    <source>
        <dbReference type="PROSITE" id="PS50043"/>
    </source>
</evidence>
<evidence type="ECO:0000256" key="1">
    <source>
        <dbReference type="ARBA" id="ARBA00023125"/>
    </source>
</evidence>
<accession>A0A087A5Z8</accession>
<dbReference type="CDD" id="cd00156">
    <property type="entry name" value="REC"/>
    <property type="match status" value="1"/>
</dbReference>
<dbReference type="eggNOG" id="COG2197">
    <property type="taxonomic scope" value="Bacteria"/>
</dbReference>
<proteinExistence type="predicted"/>
<dbReference type="OrthoDB" id="3240412at2"/>
<evidence type="ECO:0000256" key="2">
    <source>
        <dbReference type="PROSITE-ProRule" id="PRU00169"/>
    </source>
</evidence>
<dbReference type="STRING" id="1437609.BCAL_1589"/>
<evidence type="ECO:0000313" key="6">
    <source>
        <dbReference type="Proteomes" id="UP000029072"/>
    </source>
</evidence>
<dbReference type="PROSITE" id="PS50110">
    <property type="entry name" value="RESPONSE_REGULATORY"/>
    <property type="match status" value="1"/>
</dbReference>
<dbReference type="CDD" id="cd06170">
    <property type="entry name" value="LuxR_C_like"/>
    <property type="match status" value="1"/>
</dbReference>
<dbReference type="PANTHER" id="PTHR43214">
    <property type="entry name" value="TWO-COMPONENT RESPONSE REGULATOR"/>
    <property type="match status" value="1"/>
</dbReference>
<dbReference type="SMART" id="SM00421">
    <property type="entry name" value="HTH_LUXR"/>
    <property type="match status" value="1"/>
</dbReference>
<protein>
    <submittedName>
        <fullName evidence="5">LuxR family transcriptional regulator</fullName>
    </submittedName>
</protein>
<dbReference type="GO" id="GO:0006355">
    <property type="term" value="P:regulation of DNA-templated transcription"/>
    <property type="evidence" value="ECO:0007669"/>
    <property type="project" value="InterPro"/>
</dbReference>
<feature type="domain" description="Response regulatory" evidence="4">
    <location>
        <begin position="6"/>
        <end position="125"/>
    </location>
</feature>
<reference evidence="5 6" key="1">
    <citation type="submission" date="2014-03" db="EMBL/GenBank/DDBJ databases">
        <title>Genomics of Bifidobacteria.</title>
        <authorList>
            <person name="Ventura M."/>
            <person name="Milani C."/>
            <person name="Lugli G.A."/>
        </authorList>
    </citation>
    <scope>NUCLEOTIDE SEQUENCE [LARGE SCALE GENOMIC DNA]</scope>
    <source>
        <strain evidence="5 6">DSM 23973</strain>
    </source>
</reference>
<dbReference type="InterPro" id="IPR000792">
    <property type="entry name" value="Tscrpt_reg_LuxR_C"/>
</dbReference>
<dbReference type="InterPro" id="IPR036388">
    <property type="entry name" value="WH-like_DNA-bd_sf"/>
</dbReference>
<dbReference type="SUPFAM" id="SSF52172">
    <property type="entry name" value="CheY-like"/>
    <property type="match status" value="1"/>
</dbReference>
<dbReference type="InterPro" id="IPR011006">
    <property type="entry name" value="CheY-like_superfamily"/>
</dbReference>
<dbReference type="PROSITE" id="PS50043">
    <property type="entry name" value="HTH_LUXR_2"/>
    <property type="match status" value="1"/>
</dbReference>
<dbReference type="AlphaFoldDB" id="A0A087A5Z8"/>
<name>A0A087A5Z8_9BIFI</name>
<dbReference type="Pfam" id="PF00072">
    <property type="entry name" value="Response_reg"/>
    <property type="match status" value="1"/>
</dbReference>
<evidence type="ECO:0000313" key="5">
    <source>
        <dbReference type="EMBL" id="KFI54198.1"/>
    </source>
</evidence>
<dbReference type="Pfam" id="PF00196">
    <property type="entry name" value="GerE"/>
    <property type="match status" value="1"/>
</dbReference>
<dbReference type="Gene3D" id="1.10.10.10">
    <property type="entry name" value="Winged helix-like DNA-binding domain superfamily/Winged helix DNA-binding domain"/>
    <property type="match status" value="1"/>
</dbReference>
<feature type="domain" description="HTH luxR-type" evidence="3">
    <location>
        <begin position="147"/>
        <end position="211"/>
    </location>
</feature>
<dbReference type="RefSeq" id="WP_081887320.1">
    <property type="nucleotide sequence ID" value="NZ_JDUV01000016.1"/>
</dbReference>
<keyword evidence="2" id="KW-0597">Phosphoprotein</keyword>